<proteinExistence type="predicted"/>
<gene>
    <name evidence="2" type="primary">LOC107831742</name>
</gene>
<dbReference type="Pfam" id="PF13966">
    <property type="entry name" value="zf-RVT"/>
    <property type="match status" value="1"/>
</dbReference>
<dbReference type="RefSeq" id="XP_016515023.1">
    <property type="nucleotide sequence ID" value="XM_016659537.1"/>
</dbReference>
<dbReference type="OrthoDB" id="1302433at2759"/>
<dbReference type="PANTHER" id="PTHR33116:SF66">
    <property type="entry name" value="REVERSE TRANSCRIPTASE ZINC-BINDING DOMAIN-CONTAINING PROTEIN"/>
    <property type="match status" value="1"/>
</dbReference>
<dbReference type="InterPro" id="IPR026960">
    <property type="entry name" value="RVT-Znf"/>
</dbReference>
<evidence type="ECO:0000313" key="2">
    <source>
        <dbReference type="RefSeq" id="XP_016515023.1"/>
    </source>
</evidence>
<dbReference type="KEGG" id="nta:107831742"/>
<dbReference type="PANTHER" id="PTHR33116">
    <property type="entry name" value="REVERSE TRANSCRIPTASE ZINC-BINDING DOMAIN-CONTAINING PROTEIN-RELATED-RELATED"/>
    <property type="match status" value="1"/>
</dbReference>
<sequence>MRKIVKAKESFEAAGYNYEDIRRMRDCSFKQIYHILRGDFSKVRWRRLVCNNAWCPRWIFMLTMVANGRLYTKDKLLKWEIQTDQACLLCKQENESIQHLFFECQYAAELWKKLLKWQGISRTIYGWSEELKWAENWTTRRNARTELFKMVLAGCVYYVWQEKNGRIFQDKARSWEIIGKLIVQEVHCQSNKEVEKVLSKLDYYPM</sequence>
<protein>
    <recommendedName>
        <fullName evidence="1">Reverse transcriptase zinc-binding domain-containing protein</fullName>
    </recommendedName>
</protein>
<dbReference type="AlphaFoldDB" id="A0A1S4DNM6"/>
<accession>A0A1S4DNM6</accession>
<name>A0A1S4DNM6_TOBAC</name>
<dbReference type="PaxDb" id="4097-A0A1S4DNM6"/>
<organism evidence="2">
    <name type="scientific">Nicotiana tabacum</name>
    <name type="common">Common tobacco</name>
    <dbReference type="NCBI Taxonomy" id="4097"/>
    <lineage>
        <taxon>Eukaryota</taxon>
        <taxon>Viridiplantae</taxon>
        <taxon>Streptophyta</taxon>
        <taxon>Embryophyta</taxon>
        <taxon>Tracheophyta</taxon>
        <taxon>Spermatophyta</taxon>
        <taxon>Magnoliopsida</taxon>
        <taxon>eudicotyledons</taxon>
        <taxon>Gunneridae</taxon>
        <taxon>Pentapetalae</taxon>
        <taxon>asterids</taxon>
        <taxon>lamiids</taxon>
        <taxon>Solanales</taxon>
        <taxon>Solanaceae</taxon>
        <taxon>Nicotianoideae</taxon>
        <taxon>Nicotianeae</taxon>
        <taxon>Nicotiana</taxon>
    </lineage>
</organism>
<feature type="domain" description="Reverse transcriptase zinc-binding" evidence="1">
    <location>
        <begin position="28"/>
        <end position="111"/>
    </location>
</feature>
<evidence type="ECO:0000259" key="1">
    <source>
        <dbReference type="Pfam" id="PF13966"/>
    </source>
</evidence>
<reference evidence="2" key="1">
    <citation type="submission" date="2025-08" db="UniProtKB">
        <authorList>
            <consortium name="RefSeq"/>
        </authorList>
    </citation>
    <scope>IDENTIFICATION</scope>
</reference>